<feature type="domain" description="Phosphotyrosine protein phosphatase I" evidence="7">
    <location>
        <begin position="1"/>
        <end position="137"/>
    </location>
</feature>
<organism evidence="8 9">
    <name type="scientific">Monilinia vaccinii-corymbosi</name>
    <dbReference type="NCBI Taxonomy" id="61207"/>
    <lineage>
        <taxon>Eukaryota</taxon>
        <taxon>Fungi</taxon>
        <taxon>Dikarya</taxon>
        <taxon>Ascomycota</taxon>
        <taxon>Pezizomycotina</taxon>
        <taxon>Leotiomycetes</taxon>
        <taxon>Helotiales</taxon>
        <taxon>Sclerotiniaceae</taxon>
        <taxon>Monilinia</taxon>
    </lineage>
</organism>
<evidence type="ECO:0000313" key="8">
    <source>
        <dbReference type="EMBL" id="QSZ36776.1"/>
    </source>
</evidence>
<evidence type="ECO:0000259" key="7">
    <source>
        <dbReference type="SMART" id="SM00226"/>
    </source>
</evidence>
<dbReference type="GO" id="GO:0003993">
    <property type="term" value="F:acid phosphatase activity"/>
    <property type="evidence" value="ECO:0007669"/>
    <property type="project" value="InterPro"/>
</dbReference>
<evidence type="ECO:0000256" key="4">
    <source>
        <dbReference type="ARBA" id="ARBA00022801"/>
    </source>
</evidence>
<dbReference type="InterPro" id="IPR050438">
    <property type="entry name" value="LMW_PTPase"/>
</dbReference>
<evidence type="ECO:0000256" key="5">
    <source>
        <dbReference type="ARBA" id="ARBA00022912"/>
    </source>
</evidence>
<dbReference type="GO" id="GO:0004726">
    <property type="term" value="F:non-membrane spanning protein tyrosine phosphatase activity"/>
    <property type="evidence" value="ECO:0007669"/>
    <property type="project" value="InterPro"/>
</dbReference>
<keyword evidence="3" id="KW-0963">Cytoplasm</keyword>
<dbReference type="GO" id="GO:0005737">
    <property type="term" value="C:cytoplasm"/>
    <property type="evidence" value="ECO:0007669"/>
    <property type="project" value="UniProtKB-SubCell"/>
</dbReference>
<dbReference type="Pfam" id="PF01451">
    <property type="entry name" value="LMWPc"/>
    <property type="match status" value="1"/>
</dbReference>
<protein>
    <recommendedName>
        <fullName evidence="7">Phosphotyrosine protein phosphatase I domain-containing protein</fullName>
    </recommendedName>
</protein>
<dbReference type="InterPro" id="IPR002115">
    <property type="entry name" value="Tyr_Pase_low_mol_wt_mml"/>
</dbReference>
<dbReference type="CDD" id="cd16343">
    <property type="entry name" value="LMWPTP"/>
    <property type="match status" value="1"/>
</dbReference>
<keyword evidence="9" id="KW-1185">Reference proteome</keyword>
<dbReference type="InterPro" id="IPR023485">
    <property type="entry name" value="Ptyr_pPase"/>
</dbReference>
<keyword evidence="4" id="KW-0378">Hydrolase</keyword>
<evidence type="ECO:0000313" key="9">
    <source>
        <dbReference type="Proteomes" id="UP000672032"/>
    </source>
</evidence>
<dbReference type="Gene3D" id="3.40.50.2300">
    <property type="match status" value="1"/>
</dbReference>
<dbReference type="SMART" id="SM00226">
    <property type="entry name" value="LMWPc"/>
    <property type="match status" value="1"/>
</dbReference>
<evidence type="ECO:0000256" key="1">
    <source>
        <dbReference type="ARBA" id="ARBA00004496"/>
    </source>
</evidence>
<dbReference type="SUPFAM" id="SSF52788">
    <property type="entry name" value="Phosphotyrosine protein phosphatases I"/>
    <property type="match status" value="1"/>
</dbReference>
<sequence>MAEGIFRSMTSQGPYASLISHVDSCGTAAYHTGSSPDSRTMATLRENGICDYKHQARKVSMQDFQNFDYIFAMDRDNLADLVALGKQREGKAKVMLFGEYAGGSQVEEVDDPYYGGNDGFKAAYEQCTRFARNFLQATFPEVEK</sequence>
<evidence type="ECO:0000256" key="3">
    <source>
        <dbReference type="ARBA" id="ARBA00022490"/>
    </source>
</evidence>
<dbReference type="InterPro" id="IPR036196">
    <property type="entry name" value="Ptyr_pPase_sf"/>
</dbReference>
<reference evidence="8" key="1">
    <citation type="submission" date="2020-10" db="EMBL/GenBank/DDBJ databases">
        <title>Genome Sequence of Monilinia vaccinii-corymbosi Sheds Light on Mummy Berry Disease Infection of Blueberry and Mating Type.</title>
        <authorList>
            <person name="Yow A.G."/>
            <person name="Zhang Y."/>
            <person name="Bansal K."/>
            <person name="Eacker S.M."/>
            <person name="Sullivan S."/>
            <person name="Liachko I."/>
            <person name="Cubeta M.A."/>
            <person name="Rollins J.A."/>
            <person name="Ashrafi H."/>
        </authorList>
    </citation>
    <scope>NUCLEOTIDE SEQUENCE</scope>
    <source>
        <strain evidence="8">RL-1</strain>
    </source>
</reference>
<dbReference type="AlphaFoldDB" id="A0A8A3PPN6"/>
<dbReference type="OrthoDB" id="3388at2759"/>
<dbReference type="PANTHER" id="PTHR11717">
    <property type="entry name" value="LOW MOLECULAR WEIGHT PROTEIN TYROSINE PHOSPHATASE"/>
    <property type="match status" value="1"/>
</dbReference>
<comment type="subcellular location">
    <subcellularLocation>
        <location evidence="1">Cytoplasm</location>
    </subcellularLocation>
</comment>
<dbReference type="PRINTS" id="PR00719">
    <property type="entry name" value="LMWPTPASE"/>
</dbReference>
<dbReference type="PANTHER" id="PTHR11717:SF7">
    <property type="entry name" value="LOW MOLECULAR WEIGHT PHOSPHOTYROSINE PROTEIN PHOSPHATASE"/>
    <property type="match status" value="1"/>
</dbReference>
<feature type="active site" description="Proton donor" evidence="6">
    <location>
        <position position="111"/>
    </location>
</feature>
<dbReference type="InterPro" id="IPR017867">
    <property type="entry name" value="Tyr_phospatase_low_mol_wt"/>
</dbReference>
<evidence type="ECO:0000256" key="2">
    <source>
        <dbReference type="ARBA" id="ARBA00011063"/>
    </source>
</evidence>
<keyword evidence="5" id="KW-0904">Protein phosphatase</keyword>
<proteinExistence type="inferred from homology"/>
<accession>A0A8A3PPN6</accession>
<evidence type="ECO:0000256" key="6">
    <source>
        <dbReference type="PIRSR" id="PIRSR617867-1"/>
    </source>
</evidence>
<gene>
    <name evidence="8" type="ORF">DSL72_006659</name>
</gene>
<dbReference type="EMBL" id="CP063411">
    <property type="protein sequence ID" value="QSZ36776.1"/>
    <property type="molecule type" value="Genomic_DNA"/>
</dbReference>
<dbReference type="PRINTS" id="PR00720">
    <property type="entry name" value="MAMMALPTPASE"/>
</dbReference>
<name>A0A8A3PPN6_9HELO</name>
<comment type="similarity">
    <text evidence="2">Belongs to the low molecular weight phosphotyrosine protein phosphatase family.</text>
</comment>
<dbReference type="Proteomes" id="UP000672032">
    <property type="component" value="Chromosome 7"/>
</dbReference>